<proteinExistence type="predicted"/>
<accession>A0ABR9B7J9</accession>
<name>A0ABR9B7J9_9RHOO</name>
<evidence type="ECO:0000313" key="2">
    <source>
        <dbReference type="Proteomes" id="UP000603602"/>
    </source>
</evidence>
<organism evidence="1 2">
    <name type="scientific">Thauera sedimentorum</name>
    <dbReference type="NCBI Taxonomy" id="2767595"/>
    <lineage>
        <taxon>Bacteria</taxon>
        <taxon>Pseudomonadati</taxon>
        <taxon>Pseudomonadota</taxon>
        <taxon>Betaproteobacteria</taxon>
        <taxon>Rhodocyclales</taxon>
        <taxon>Zoogloeaceae</taxon>
        <taxon>Thauera</taxon>
    </lineage>
</organism>
<reference evidence="2" key="1">
    <citation type="submission" date="2023-07" db="EMBL/GenBank/DDBJ databases">
        <title>Thauera sp. CAU 1555 isolated from sand of Yaerae Beach.</title>
        <authorList>
            <person name="Kim W."/>
        </authorList>
    </citation>
    <scope>NUCLEOTIDE SEQUENCE [LARGE SCALE GENOMIC DNA]</scope>
    <source>
        <strain evidence="2">CAU 1555</strain>
    </source>
</reference>
<protein>
    <submittedName>
        <fullName evidence="1">YjfB family protein</fullName>
    </submittedName>
</protein>
<keyword evidence="2" id="KW-1185">Reference proteome</keyword>
<gene>
    <name evidence="1" type="ORF">IFO67_05450</name>
</gene>
<dbReference type="Proteomes" id="UP000603602">
    <property type="component" value="Unassembled WGS sequence"/>
</dbReference>
<comment type="caution">
    <text evidence="1">The sequence shown here is derived from an EMBL/GenBank/DDBJ whole genome shotgun (WGS) entry which is preliminary data.</text>
</comment>
<dbReference type="InterPro" id="IPR025906">
    <property type="entry name" value="YjfB_motility"/>
</dbReference>
<dbReference type="Pfam" id="PF14070">
    <property type="entry name" value="YjfB_motility"/>
    <property type="match status" value="1"/>
</dbReference>
<dbReference type="EMBL" id="JACYTO010000001">
    <property type="protein sequence ID" value="MBD8502320.1"/>
    <property type="molecule type" value="Genomic_DNA"/>
</dbReference>
<evidence type="ECO:0000313" key="1">
    <source>
        <dbReference type="EMBL" id="MBD8502320.1"/>
    </source>
</evidence>
<sequence>MDVSSAASIASSLSQARVGDAVSTLVLKKAIDLQAQNAAQLVAALPQAAPSNPAHLGQNIDVRA</sequence>
<dbReference type="RefSeq" id="WP_187717110.1">
    <property type="nucleotide sequence ID" value="NZ_JACTAH010000001.1"/>
</dbReference>